<sequence length="60" mass="6673">MFWASLFSRRASCQQAAFELGQTFHEQFRVGVFDNPGLGLGDVDADRFAGKRMYALNAGL</sequence>
<name>A0ABT0GR95_9HYPH</name>
<comment type="caution">
    <text evidence="1">The sequence shown here is derived from an EMBL/GenBank/DDBJ whole genome shotgun (WGS) entry which is preliminary data.</text>
</comment>
<accession>A0ABT0GR95</accession>
<dbReference type="Proteomes" id="UP001431221">
    <property type="component" value="Unassembled WGS sequence"/>
</dbReference>
<evidence type="ECO:0000313" key="2">
    <source>
        <dbReference type="Proteomes" id="UP001431221"/>
    </source>
</evidence>
<reference evidence="1" key="1">
    <citation type="submission" date="2022-04" db="EMBL/GenBank/DDBJ databases">
        <title>Roseibium sp. CAU 1639 isolated from mud.</title>
        <authorList>
            <person name="Kim W."/>
        </authorList>
    </citation>
    <scope>NUCLEOTIDE SEQUENCE</scope>
    <source>
        <strain evidence="1">CAU 1639</strain>
    </source>
</reference>
<protein>
    <submittedName>
        <fullName evidence="1">Uncharacterized protein</fullName>
    </submittedName>
</protein>
<evidence type="ECO:0000313" key="1">
    <source>
        <dbReference type="EMBL" id="MCK7611964.1"/>
    </source>
</evidence>
<gene>
    <name evidence="1" type="ORF">M0H32_07325</name>
</gene>
<keyword evidence="2" id="KW-1185">Reference proteome</keyword>
<organism evidence="1 2">
    <name type="scientific">Roseibium sediminicola</name>
    <dbReference type="NCBI Taxonomy" id="2933272"/>
    <lineage>
        <taxon>Bacteria</taxon>
        <taxon>Pseudomonadati</taxon>
        <taxon>Pseudomonadota</taxon>
        <taxon>Alphaproteobacteria</taxon>
        <taxon>Hyphomicrobiales</taxon>
        <taxon>Stappiaceae</taxon>
        <taxon>Roseibium</taxon>
    </lineage>
</organism>
<dbReference type="EMBL" id="JALNMJ010000004">
    <property type="protein sequence ID" value="MCK7611964.1"/>
    <property type="molecule type" value="Genomic_DNA"/>
</dbReference>
<dbReference type="RefSeq" id="WP_248152717.1">
    <property type="nucleotide sequence ID" value="NZ_JALNMJ010000004.1"/>
</dbReference>
<proteinExistence type="predicted"/>